<accession>A0A382XDD0</accession>
<feature type="compositionally biased region" description="Basic and acidic residues" evidence="1">
    <location>
        <begin position="54"/>
        <end position="69"/>
    </location>
</feature>
<organism evidence="2">
    <name type="scientific">marine metagenome</name>
    <dbReference type="NCBI Taxonomy" id="408172"/>
    <lineage>
        <taxon>unclassified sequences</taxon>
        <taxon>metagenomes</taxon>
        <taxon>ecological metagenomes</taxon>
    </lineage>
</organism>
<feature type="region of interest" description="Disordered" evidence="1">
    <location>
        <begin position="14"/>
        <end position="159"/>
    </location>
</feature>
<dbReference type="AlphaFoldDB" id="A0A382XDD0"/>
<gene>
    <name evidence="2" type="ORF">METZ01_LOCUS421459</name>
</gene>
<proteinExistence type="predicted"/>
<feature type="compositionally biased region" description="Basic and acidic residues" evidence="1">
    <location>
        <begin position="129"/>
        <end position="140"/>
    </location>
</feature>
<feature type="compositionally biased region" description="Basic and acidic residues" evidence="1">
    <location>
        <begin position="106"/>
        <end position="116"/>
    </location>
</feature>
<name>A0A382XDD0_9ZZZZ</name>
<reference evidence="2" key="1">
    <citation type="submission" date="2018-05" db="EMBL/GenBank/DDBJ databases">
        <authorList>
            <person name="Lanie J.A."/>
            <person name="Ng W.-L."/>
            <person name="Kazmierczak K.M."/>
            <person name="Andrzejewski T.M."/>
            <person name="Davidsen T.M."/>
            <person name="Wayne K.J."/>
            <person name="Tettelin H."/>
            <person name="Glass J.I."/>
            <person name="Rusch D."/>
            <person name="Podicherti R."/>
            <person name="Tsui H.-C.T."/>
            <person name="Winkler M.E."/>
        </authorList>
    </citation>
    <scope>NUCLEOTIDE SEQUENCE</scope>
</reference>
<dbReference type="EMBL" id="UINC01166574">
    <property type="protein sequence ID" value="SVD68605.1"/>
    <property type="molecule type" value="Genomic_DNA"/>
</dbReference>
<evidence type="ECO:0000256" key="1">
    <source>
        <dbReference type="SAM" id="MobiDB-lite"/>
    </source>
</evidence>
<feature type="non-terminal residue" evidence="2">
    <location>
        <position position="248"/>
    </location>
</feature>
<protein>
    <submittedName>
        <fullName evidence="2">Uncharacterized protein</fullName>
    </submittedName>
</protein>
<sequence>MDFRYRLAKETFKNKKIPKKRATGMDSISQDQRGDDSSPEISPLSLNKQTVTPKTKEPEKEKQLSRRDLFSFGNLMKSAAELDVKPIEEAEDEKEEFENSSEENETLEKPEIDLETNHSSSPKKGFFKRLIDRLRPSSKAEKKKHLSENITEDGLTTSEVQASITKTAEELDETPEPATIVLEDDDVDPEYDRRGLIKQGIHFFAKPAVETVQNKIDKVNETVDKFTKRVPLLRPPGAVTERQFLQDC</sequence>
<feature type="compositionally biased region" description="Acidic residues" evidence="1">
    <location>
        <begin position="89"/>
        <end position="105"/>
    </location>
</feature>
<evidence type="ECO:0000313" key="2">
    <source>
        <dbReference type="EMBL" id="SVD68605.1"/>
    </source>
</evidence>